<dbReference type="SUPFAM" id="SSF57850">
    <property type="entry name" value="RING/U-box"/>
    <property type="match status" value="1"/>
</dbReference>
<evidence type="ECO:0000256" key="4">
    <source>
        <dbReference type="PROSITE-ProRule" id="PRU00175"/>
    </source>
</evidence>
<dbReference type="PANTHER" id="PTHR14155">
    <property type="entry name" value="RING FINGER DOMAIN-CONTAINING"/>
    <property type="match status" value="1"/>
</dbReference>
<evidence type="ECO:0000256" key="6">
    <source>
        <dbReference type="SAM" id="Phobius"/>
    </source>
</evidence>
<dbReference type="VEuPathDB" id="CryptoDB:Cvel_24625"/>
<feature type="transmembrane region" description="Helical" evidence="6">
    <location>
        <begin position="353"/>
        <end position="376"/>
    </location>
</feature>
<dbReference type="Gene3D" id="3.30.40.10">
    <property type="entry name" value="Zinc/RING finger domain, C3HC4 (zinc finger)"/>
    <property type="match status" value="1"/>
</dbReference>
<feature type="transmembrane region" description="Helical" evidence="6">
    <location>
        <begin position="1134"/>
        <end position="1155"/>
    </location>
</feature>
<evidence type="ECO:0000256" key="2">
    <source>
        <dbReference type="ARBA" id="ARBA00022771"/>
    </source>
</evidence>
<feature type="transmembrane region" description="Helical" evidence="6">
    <location>
        <begin position="481"/>
        <end position="503"/>
    </location>
</feature>
<feature type="region of interest" description="Disordered" evidence="5">
    <location>
        <begin position="582"/>
        <end position="803"/>
    </location>
</feature>
<proteinExistence type="predicted"/>
<accession>A0A0G4H432</accession>
<evidence type="ECO:0000259" key="7">
    <source>
        <dbReference type="PROSITE" id="PS50089"/>
    </source>
</evidence>
<reference evidence="8" key="1">
    <citation type="submission" date="2014-11" db="EMBL/GenBank/DDBJ databases">
        <authorList>
            <person name="Otto D Thomas"/>
            <person name="Naeem Raeece"/>
        </authorList>
    </citation>
    <scope>NUCLEOTIDE SEQUENCE</scope>
</reference>
<keyword evidence="3" id="KW-0862">Zinc</keyword>
<dbReference type="Pfam" id="PF13639">
    <property type="entry name" value="zf-RING_2"/>
    <property type="match status" value="1"/>
</dbReference>
<keyword evidence="6" id="KW-0812">Transmembrane</keyword>
<feature type="compositionally biased region" description="Acidic residues" evidence="5">
    <location>
        <begin position="585"/>
        <end position="602"/>
    </location>
</feature>
<keyword evidence="6" id="KW-0472">Membrane</keyword>
<organism evidence="8">
    <name type="scientific">Chromera velia CCMP2878</name>
    <dbReference type="NCBI Taxonomy" id="1169474"/>
    <lineage>
        <taxon>Eukaryota</taxon>
        <taxon>Sar</taxon>
        <taxon>Alveolata</taxon>
        <taxon>Colpodellida</taxon>
        <taxon>Chromeraceae</taxon>
        <taxon>Chromera</taxon>
    </lineage>
</organism>
<feature type="compositionally biased region" description="Basic and acidic residues" evidence="5">
    <location>
        <begin position="677"/>
        <end position="689"/>
    </location>
</feature>
<feature type="region of interest" description="Disordered" evidence="5">
    <location>
        <begin position="1175"/>
        <end position="1276"/>
    </location>
</feature>
<evidence type="ECO:0000256" key="1">
    <source>
        <dbReference type="ARBA" id="ARBA00022723"/>
    </source>
</evidence>
<dbReference type="AlphaFoldDB" id="A0A0G4H432"/>
<protein>
    <recommendedName>
        <fullName evidence="7">RING-type domain-containing protein</fullName>
    </recommendedName>
</protein>
<dbReference type="InterPro" id="IPR001841">
    <property type="entry name" value="Znf_RING"/>
</dbReference>
<feature type="region of interest" description="Disordered" evidence="5">
    <location>
        <begin position="143"/>
        <end position="168"/>
    </location>
</feature>
<keyword evidence="1" id="KW-0479">Metal-binding</keyword>
<feature type="region of interest" description="Disordered" evidence="5">
    <location>
        <begin position="855"/>
        <end position="971"/>
    </location>
</feature>
<feature type="region of interest" description="Disordered" evidence="5">
    <location>
        <begin position="1077"/>
        <end position="1096"/>
    </location>
</feature>
<dbReference type="InterPro" id="IPR013083">
    <property type="entry name" value="Znf_RING/FYVE/PHD"/>
</dbReference>
<evidence type="ECO:0000256" key="3">
    <source>
        <dbReference type="ARBA" id="ARBA00022833"/>
    </source>
</evidence>
<feature type="compositionally biased region" description="Polar residues" evidence="5">
    <location>
        <begin position="955"/>
        <end position="964"/>
    </location>
</feature>
<feature type="compositionally biased region" description="Basic and acidic residues" evidence="5">
    <location>
        <begin position="863"/>
        <end position="872"/>
    </location>
</feature>
<dbReference type="InterPro" id="IPR053238">
    <property type="entry name" value="RING-H2_zinc_finger"/>
</dbReference>
<feature type="transmembrane region" description="Helical" evidence="6">
    <location>
        <begin position="81"/>
        <end position="106"/>
    </location>
</feature>
<keyword evidence="6" id="KW-1133">Transmembrane helix</keyword>
<feature type="compositionally biased region" description="Low complexity" evidence="5">
    <location>
        <begin position="1246"/>
        <end position="1255"/>
    </location>
</feature>
<feature type="compositionally biased region" description="Basic and acidic residues" evidence="5">
    <location>
        <begin position="144"/>
        <end position="168"/>
    </location>
</feature>
<feature type="transmembrane region" description="Helical" evidence="6">
    <location>
        <begin position="287"/>
        <end position="308"/>
    </location>
</feature>
<keyword evidence="2 4" id="KW-0863">Zinc-finger</keyword>
<dbReference type="PANTHER" id="PTHR14155:SF627">
    <property type="entry name" value="OS06G0192800 PROTEIN"/>
    <property type="match status" value="1"/>
</dbReference>
<gene>
    <name evidence="8" type="ORF">Cvel_24625</name>
</gene>
<feature type="compositionally biased region" description="Low complexity" evidence="5">
    <location>
        <begin position="707"/>
        <end position="719"/>
    </location>
</feature>
<feature type="domain" description="RING-type" evidence="7">
    <location>
        <begin position="1005"/>
        <end position="1045"/>
    </location>
</feature>
<name>A0A0G4H432_9ALVE</name>
<evidence type="ECO:0000313" key="8">
    <source>
        <dbReference type="EMBL" id="CEM38505.1"/>
    </source>
</evidence>
<dbReference type="EMBL" id="CDMZ01001860">
    <property type="protein sequence ID" value="CEM38505.1"/>
    <property type="molecule type" value="Genomic_DNA"/>
</dbReference>
<feature type="transmembrane region" description="Helical" evidence="6">
    <location>
        <begin position="37"/>
        <end position="61"/>
    </location>
</feature>
<feature type="compositionally biased region" description="Polar residues" evidence="5">
    <location>
        <begin position="732"/>
        <end position="754"/>
    </location>
</feature>
<dbReference type="PROSITE" id="PS50089">
    <property type="entry name" value="ZF_RING_2"/>
    <property type="match status" value="1"/>
</dbReference>
<feature type="compositionally biased region" description="Basic residues" evidence="5">
    <location>
        <begin position="1080"/>
        <end position="1094"/>
    </location>
</feature>
<sequence>MGSYSVSRACEVAGSAFHGVALFFIGDEDIEGMQFILWFLDMGPVMASMALTLCMSCYVALSFPLSWMVFAHLTDGTENLALWPITLRVWVWVQCCLQFLVLPNFLFQSLRLLRVLCSAPVREVLREGVYCWENFGWRRGGRRQHTDGHVQEGEGRAEQEQELRGRGGEMDVKRAEAGRVLRDEVRRLTGSLSFQCGWWASAVAFFLCYLPLDATWNLSYRATLPPGVSPGSYPSFCPSFWPEVWPLWSPWLGRRLADVRYAVGIPHPLTLSAVARFQTNALTAGPVLLLLICLFLMPSLLLELWQALVLSSRVLLRRAAKFFRGEDRDGNNDPIMEIVQQYPLDAVTFIKHVMAFGAFSPFVLSVPCLLYLWAYWREAASCAYPLRMWVLLNCVLQMLQVPVRTHFFLCLRALQKEPAYRRVEANRRRVWVAEALGGPAAAAAVLAQGERGNEQGRNNAEFLRVRNRILRCCRMLTSSEAWWCSKVCSIFNYAWFIIGVVWAMNCGACPEAPSLWGITVAVISSSMVKLLITLVCFYLVFPARAVQEGQAHRHPPRPRGAAPATIERLPLLEPRFCSDGFGVSESEEEEEEEEEDEEDQVNSEDLTLAEGFEKKHASALSPGRTTELSIQRERRQDKQGGGNAVLPLSVTPGRGEIPYSLPSDSPSPSPLGDETEKEWGLVDGGEIRDGPFSSFASPPRENFPPISSSSSSSSSSSCSDCARASCRPPTDSALTDFNQSAASSSGCRHNSGTSCPILLRSPSPSSPSPWVGERSRTREGRRRSRKPTREYPQLPIRLHPRNKYGVDIPTAGAHRGAHLVGRGLPHHTSPPNANAVAAAGAFLWPPAGAPAAAAAPAGALANRGRDRERQGGGERTASPHRQRERAGSPLGVGRGGPEGSSVSHPHLAVQGQGSVGAMPTPVPVQPHAEGGGVLTSSASHPGSLHPRHLGRERQSPVTVAGEQSGQEREGEWSCCHAAAKEGAMEPEEKKEKEKQQEGNLHDGSCPICLGEWEPGEQLRLLPCVHVFHQSCIDKWLRKNCVCPLCLQAVEEVPGIPVATPALSSLISRLRVAEEEQRRKLESRKRKGKRKRRAGGRCSSLPFPLSFLAFLPSASNPTVRRERRKRCMAALRGMGGAPLAAAFRGLRLVSLSLLRFGRSFAVITRRLAHRLAGMDEEAEAEEEDGENEAAVNAPLRLPPTNVNGGGEEDQQIPHAHGASASVRDREHRHSASSSSSVGREREGSQMGGAAPVPVAAEGPRRDSSALHRRRPLAQPFE</sequence>
<feature type="transmembrane region" description="Helical" evidence="6">
    <location>
        <begin position="515"/>
        <end position="541"/>
    </location>
</feature>
<dbReference type="GO" id="GO:0008270">
    <property type="term" value="F:zinc ion binding"/>
    <property type="evidence" value="ECO:0007669"/>
    <property type="project" value="UniProtKB-KW"/>
</dbReference>
<evidence type="ECO:0000256" key="5">
    <source>
        <dbReference type="SAM" id="MobiDB-lite"/>
    </source>
</evidence>
<feature type="compositionally biased region" description="Acidic residues" evidence="5">
    <location>
        <begin position="1175"/>
        <end position="1186"/>
    </location>
</feature>
<dbReference type="SMART" id="SM00184">
    <property type="entry name" value="RING"/>
    <property type="match status" value="1"/>
</dbReference>